<dbReference type="STRING" id="56484.A0A1Y2FNV4"/>
<name>A0A1Y2FNV4_PROLT</name>
<evidence type="ECO:0000259" key="8">
    <source>
        <dbReference type="Pfam" id="PF16528"/>
    </source>
</evidence>
<evidence type="ECO:0000256" key="6">
    <source>
        <dbReference type="ARBA" id="ARBA00022927"/>
    </source>
</evidence>
<dbReference type="Pfam" id="PF16528">
    <property type="entry name" value="Exo84_C"/>
    <property type="match status" value="1"/>
</dbReference>
<dbReference type="GeneID" id="63783173"/>
<feature type="region of interest" description="Disordered" evidence="7">
    <location>
        <begin position="207"/>
        <end position="229"/>
    </location>
</feature>
<dbReference type="PANTHER" id="PTHR21426">
    <property type="entry name" value="EXOCYST COMPLEX COMPONENT 8"/>
    <property type="match status" value="1"/>
</dbReference>
<dbReference type="InterPro" id="IPR016159">
    <property type="entry name" value="Cullin_repeat-like_dom_sf"/>
</dbReference>
<keyword evidence="10" id="KW-1185">Reference proteome</keyword>
<dbReference type="Gene3D" id="1.20.58.1210">
    <property type="entry name" value="Exo84p, N-terminal helical domain"/>
    <property type="match status" value="1"/>
</dbReference>
<dbReference type="GO" id="GO:0006887">
    <property type="term" value="P:exocytosis"/>
    <property type="evidence" value="ECO:0007669"/>
    <property type="project" value="UniProtKB-KW"/>
</dbReference>
<comment type="caution">
    <text evidence="9">The sequence shown here is derived from an EMBL/GenBank/DDBJ whole genome shotgun (WGS) entry which is preliminary data.</text>
</comment>
<dbReference type="PANTHER" id="PTHR21426:SF12">
    <property type="entry name" value="EXOCYST COMPLEX COMPONENT 8"/>
    <property type="match status" value="1"/>
</dbReference>
<dbReference type="SUPFAM" id="SSF50729">
    <property type="entry name" value="PH domain-like"/>
    <property type="match status" value="1"/>
</dbReference>
<dbReference type="GO" id="GO:0030133">
    <property type="term" value="C:transport vesicle"/>
    <property type="evidence" value="ECO:0007669"/>
    <property type="project" value="UniProtKB-SubCell"/>
</dbReference>
<dbReference type="Pfam" id="PF08700">
    <property type="entry name" value="VPS51_Exo84_N"/>
    <property type="match status" value="1"/>
</dbReference>
<dbReference type="OMA" id="AAWLPNR"/>
<evidence type="ECO:0000256" key="7">
    <source>
        <dbReference type="SAM" id="MobiDB-lite"/>
    </source>
</evidence>
<reference evidence="9 10" key="1">
    <citation type="submission" date="2016-07" db="EMBL/GenBank/DDBJ databases">
        <title>Pervasive Adenine N6-methylation of Active Genes in Fungi.</title>
        <authorList>
            <consortium name="DOE Joint Genome Institute"/>
            <person name="Mondo S.J."/>
            <person name="Dannebaum R.O."/>
            <person name="Kuo R.C."/>
            <person name="Labutti K."/>
            <person name="Haridas S."/>
            <person name="Kuo A."/>
            <person name="Salamov A."/>
            <person name="Ahrendt S.R."/>
            <person name="Lipzen A."/>
            <person name="Sullivan W."/>
            <person name="Andreopoulos W.B."/>
            <person name="Clum A."/>
            <person name="Lindquist E."/>
            <person name="Daum C."/>
            <person name="Ramamoorthy G.K."/>
            <person name="Gryganskyi A."/>
            <person name="Culley D."/>
            <person name="Magnuson J.K."/>
            <person name="James T.Y."/>
            <person name="O'Malley M.A."/>
            <person name="Stajich J.E."/>
            <person name="Spatafora J.W."/>
            <person name="Visel A."/>
            <person name="Grigoriev I.V."/>
        </authorList>
    </citation>
    <scope>NUCLEOTIDE SEQUENCE [LARGE SCALE GENOMIC DNA]</scope>
    <source>
        <strain evidence="9 10">12-1054</strain>
    </source>
</reference>
<evidence type="ECO:0000313" key="9">
    <source>
        <dbReference type="EMBL" id="ORY85609.1"/>
    </source>
</evidence>
<dbReference type="InterPro" id="IPR042561">
    <property type="entry name" value="Exo84_C_1"/>
</dbReference>
<feature type="compositionally biased region" description="Basic and acidic residues" evidence="7">
    <location>
        <begin position="15"/>
        <end position="24"/>
    </location>
</feature>
<dbReference type="SUPFAM" id="SSF74788">
    <property type="entry name" value="Cullin repeat-like"/>
    <property type="match status" value="1"/>
</dbReference>
<dbReference type="InterPro" id="IPR011993">
    <property type="entry name" value="PH-like_dom_sf"/>
</dbReference>
<evidence type="ECO:0000313" key="10">
    <source>
        <dbReference type="Proteomes" id="UP000193685"/>
    </source>
</evidence>
<feature type="region of interest" description="Disordered" evidence="7">
    <location>
        <begin position="83"/>
        <end position="115"/>
    </location>
</feature>
<dbReference type="GO" id="GO:0006893">
    <property type="term" value="P:Golgi to plasma membrane transport"/>
    <property type="evidence" value="ECO:0007669"/>
    <property type="project" value="TreeGrafter"/>
</dbReference>
<evidence type="ECO:0000256" key="3">
    <source>
        <dbReference type="ARBA" id="ARBA00021269"/>
    </source>
</evidence>
<dbReference type="Proteomes" id="UP000193685">
    <property type="component" value="Unassembled WGS sequence"/>
</dbReference>
<comment type="subcellular location">
    <subcellularLocation>
        <location evidence="1">Cytoplasmic vesicle</location>
        <location evidence="1">Secretory vesicle</location>
    </subcellularLocation>
</comment>
<dbReference type="GO" id="GO:0015031">
    <property type="term" value="P:protein transport"/>
    <property type="evidence" value="ECO:0007669"/>
    <property type="project" value="UniProtKB-KW"/>
</dbReference>
<proteinExistence type="inferred from homology"/>
<dbReference type="RefSeq" id="XP_040727091.1">
    <property type="nucleotide sequence ID" value="XM_040866574.1"/>
</dbReference>
<keyword evidence="6" id="KW-0653">Protein transport</keyword>
<keyword evidence="4" id="KW-0813">Transport</keyword>
<feature type="domain" description="Exocyst component Exo84 C-terminal" evidence="8">
    <location>
        <begin position="429"/>
        <end position="571"/>
    </location>
</feature>
<evidence type="ECO:0000256" key="4">
    <source>
        <dbReference type="ARBA" id="ARBA00022448"/>
    </source>
</evidence>
<dbReference type="InterPro" id="IPR032403">
    <property type="entry name" value="Exo84_C"/>
</dbReference>
<comment type="similarity">
    <text evidence="2">Belongs to the EXO84 family.</text>
</comment>
<feature type="compositionally biased region" description="Basic and acidic residues" evidence="7">
    <location>
        <begin position="33"/>
        <end position="43"/>
    </location>
</feature>
<accession>A0A1Y2FNV4</accession>
<evidence type="ECO:0000256" key="2">
    <source>
        <dbReference type="ARBA" id="ARBA00007210"/>
    </source>
</evidence>
<keyword evidence="5" id="KW-0268">Exocytosis</keyword>
<organism evidence="9 10">
    <name type="scientific">Protomyces lactucae-debilis</name>
    <dbReference type="NCBI Taxonomy" id="2754530"/>
    <lineage>
        <taxon>Eukaryota</taxon>
        <taxon>Fungi</taxon>
        <taxon>Dikarya</taxon>
        <taxon>Ascomycota</taxon>
        <taxon>Taphrinomycotina</taxon>
        <taxon>Taphrinomycetes</taxon>
        <taxon>Taphrinales</taxon>
        <taxon>Protomycetaceae</taxon>
        <taxon>Protomyces</taxon>
    </lineage>
</organism>
<dbReference type="AlphaFoldDB" id="A0A1Y2FNV4"/>
<dbReference type="EMBL" id="MCFI01000004">
    <property type="protein sequence ID" value="ORY85609.1"/>
    <property type="molecule type" value="Genomic_DNA"/>
</dbReference>
<gene>
    <name evidence="9" type="ORF">BCR37DRAFT_244013</name>
</gene>
<dbReference type="InterPro" id="IPR033961">
    <property type="entry name" value="Exo84"/>
</dbReference>
<evidence type="ECO:0000256" key="5">
    <source>
        <dbReference type="ARBA" id="ARBA00022483"/>
    </source>
</evidence>
<sequence length="667" mass="74019">MSSNGLPSLRKKKSSKDAPRRKSLFDGGPPEVGSKEKNRVQDRIKRRLSTKISHPINLMPSQPLPSNAMQNITNHRTPIIPQEARQQHQQRQQEKLEARAAGQSRSRPAFDPKVFRDPNFNADAYVKQMLASASPEELDGFYRNLRDNGEAVNDEMQKNVFNNYKDFIIISKEIGTIQADMASLRDLLGELQTVTTTLTEDAEAAITSADQQQGPSNGASPAVQGTSRRGQRNSIVDFHQLNKYHLQALWQQIEGSQKFLPADEGRRVVRESGAWAELNAATWRPKGKVHLVLLNDHLLVAAKRPKPSGSGHRLIAEQCFPLQEIRLSGFDEEGMEDAISVRMSGSREKFAFRANTVEEKAVMLKAAKHELGELQASMRERGEQMAQQGDAQAIDVTRATQIKRLSRRLSKQGLGVDSPQVDAEVDLEVVRERIDELDQCIAHRQFKQAVRSIGRGRQLVQESGPQDLAAQLTALQLDERAERLSRLLAAELAAEAHKPHSVVRLARFLVAMGASSTARKAYLDARAATIRQRSRQVSFDADLPIYLSDVATVTFHLIKQSAYAYLHAFTSIVLPTGQNSSMGLLGTNKDLFNSIESASATSAFVAWSANQVELFAKLFNAQTWGLEPDSETYRACLEAVSRQMAVLRDVGMDLHCAAQRSLGMSTA</sequence>
<dbReference type="Pfam" id="PF25345">
    <property type="entry name" value="PH_EXO84"/>
    <property type="match status" value="1"/>
</dbReference>
<dbReference type="GO" id="GO:0000145">
    <property type="term" value="C:exocyst"/>
    <property type="evidence" value="ECO:0007669"/>
    <property type="project" value="InterPro"/>
</dbReference>
<evidence type="ECO:0000256" key="1">
    <source>
        <dbReference type="ARBA" id="ARBA00004398"/>
    </source>
</evidence>
<dbReference type="OrthoDB" id="642193at2759"/>
<feature type="region of interest" description="Disordered" evidence="7">
    <location>
        <begin position="1"/>
        <end position="70"/>
    </location>
</feature>
<dbReference type="Gene3D" id="2.30.29.30">
    <property type="entry name" value="Pleckstrin-homology domain (PH domain)/Phosphotyrosine-binding domain (PTB)"/>
    <property type="match status" value="1"/>
</dbReference>
<feature type="compositionally biased region" description="Polar residues" evidence="7">
    <location>
        <begin position="208"/>
        <end position="229"/>
    </location>
</feature>
<dbReference type="InterPro" id="IPR042560">
    <property type="entry name" value="Exo84_C_2"/>
</dbReference>
<dbReference type="Gene3D" id="1.20.58.1220">
    <property type="entry name" value="Exo84p, C-terminal helical domain"/>
    <property type="match status" value="1"/>
</dbReference>
<protein>
    <recommendedName>
        <fullName evidence="3">Exocyst complex component EXO84</fullName>
    </recommendedName>
</protein>